<dbReference type="Gene3D" id="3.40.50.10540">
    <property type="entry name" value="Crotonobetainyl-coa:carnitine coa-transferase, domain 1"/>
    <property type="match status" value="1"/>
</dbReference>
<reference evidence="1" key="1">
    <citation type="submission" date="2022-06" db="EMBL/GenBank/DDBJ databases">
        <title>Draft genome sequence of Streptomyces sp. RB6PN25 isolated from peat swamp forest in Thailand.</title>
        <authorList>
            <person name="Duangmal K."/>
            <person name="Klaysubun C."/>
        </authorList>
    </citation>
    <scope>NUCLEOTIDE SEQUENCE</scope>
    <source>
        <strain evidence="1">RB6PN25</strain>
    </source>
</reference>
<comment type="caution">
    <text evidence="1">The sequence shown here is derived from an EMBL/GenBank/DDBJ whole genome shotgun (WGS) entry which is preliminary data.</text>
</comment>
<dbReference type="Gene3D" id="3.30.1540.10">
    <property type="entry name" value="formyl-coa transferase, domain 3"/>
    <property type="match status" value="1"/>
</dbReference>
<evidence type="ECO:0000313" key="2">
    <source>
        <dbReference type="Proteomes" id="UP001057702"/>
    </source>
</evidence>
<accession>A0ABT1PT09</accession>
<keyword evidence="2" id="KW-1185">Reference proteome</keyword>
<dbReference type="SUPFAM" id="SSF89796">
    <property type="entry name" value="CoA-transferase family III (CaiB/BaiF)"/>
    <property type="match status" value="1"/>
</dbReference>
<sequence>MSDAAPSPAPVSGVQVVELAHWMAGPAAGGLLADWGADVIKVEPHGGEPMRHIWGSMGANPDAPNGAFISANRGKRSIELDIRTPPGREVLGRLLDRADVLLTNLRPSALRRLGLSAEEVARNHPRVVFCSLTAYGWEGPDEERAGYDLASFFGRTGISHEITPQGEPPAALMQGLGDTFTAMTGVAGVLAALHERQRTGQGRTVEVSLLRTGMWALAGELTVHAMGGRPRPPYPRDNCPTPMYNSYRTADDRWFFLVGAEAKRQLPKVLAAIGRSDLLQDERFAKPRDLTRNRREFIPILDAAFAAHPLEHWAEAFDQHDVLWAPVQTPAEVVTDPQARAAGAWVTIENAGVESVDSPVSYDRVRRRLVAGPPLAGEHTGEVLTELGYDEAEIRRLTADPDSSNEP</sequence>
<dbReference type="EMBL" id="JANFNG010000005">
    <property type="protein sequence ID" value="MCQ4080786.1"/>
    <property type="molecule type" value="Genomic_DNA"/>
</dbReference>
<evidence type="ECO:0000313" key="1">
    <source>
        <dbReference type="EMBL" id="MCQ4080786.1"/>
    </source>
</evidence>
<dbReference type="GO" id="GO:0016740">
    <property type="term" value="F:transferase activity"/>
    <property type="evidence" value="ECO:0007669"/>
    <property type="project" value="UniProtKB-KW"/>
</dbReference>
<dbReference type="PANTHER" id="PTHR48228">
    <property type="entry name" value="SUCCINYL-COA--D-CITRAMALATE COA-TRANSFERASE"/>
    <property type="match status" value="1"/>
</dbReference>
<protein>
    <submittedName>
        <fullName evidence="1">CoA transferase</fullName>
    </submittedName>
</protein>
<dbReference type="InterPro" id="IPR050509">
    <property type="entry name" value="CoA-transferase_III"/>
</dbReference>
<gene>
    <name evidence="1" type="ORF">NGB36_09275</name>
</gene>
<dbReference type="RefSeq" id="WP_255919701.1">
    <property type="nucleotide sequence ID" value="NZ_JANFNG010000005.1"/>
</dbReference>
<dbReference type="PANTHER" id="PTHR48228:SF2">
    <property type="entry name" value="E-CINNAMOYL-COA:R-PHENYLLACTATE COA TRANSFERASE LARGE SUBUNIT"/>
    <property type="match status" value="1"/>
</dbReference>
<dbReference type="Proteomes" id="UP001057702">
    <property type="component" value="Unassembled WGS sequence"/>
</dbReference>
<dbReference type="InterPro" id="IPR003673">
    <property type="entry name" value="CoA-Trfase_fam_III"/>
</dbReference>
<dbReference type="InterPro" id="IPR023606">
    <property type="entry name" value="CoA-Trfase_III_dom_1_sf"/>
</dbReference>
<proteinExistence type="predicted"/>
<dbReference type="Pfam" id="PF02515">
    <property type="entry name" value="CoA_transf_3"/>
    <property type="match status" value="1"/>
</dbReference>
<keyword evidence="1" id="KW-0808">Transferase</keyword>
<dbReference type="InterPro" id="IPR044855">
    <property type="entry name" value="CoA-Trfase_III_dom3_sf"/>
</dbReference>
<organism evidence="1 2">
    <name type="scientific">Streptomyces humicola</name>
    <dbReference type="NCBI Taxonomy" id="2953240"/>
    <lineage>
        <taxon>Bacteria</taxon>
        <taxon>Bacillati</taxon>
        <taxon>Actinomycetota</taxon>
        <taxon>Actinomycetes</taxon>
        <taxon>Kitasatosporales</taxon>
        <taxon>Streptomycetaceae</taxon>
        <taxon>Streptomyces</taxon>
    </lineage>
</organism>
<name>A0ABT1PT09_9ACTN</name>